<evidence type="ECO:0000313" key="3">
    <source>
        <dbReference type="Proteomes" id="UP000179807"/>
    </source>
</evidence>
<keyword evidence="1" id="KW-0175">Coiled coil</keyword>
<dbReference type="EMBL" id="MLAK01001037">
    <property type="protein sequence ID" value="OHS98811.1"/>
    <property type="molecule type" value="Genomic_DNA"/>
</dbReference>
<sequence length="395" mass="45001">MAEKENEYEGPAVSNELREKQAKRFINFYTDDSFSEVKYEQVKEKLDLVLTKPINLISSIVAEEEGVGEEEIKSIVFPPLQSLATQIYERKQSGENSKEIAKMKEQIETLTKELEEVKAAKEKRDAEFEAILNSLTTQCEKSPNGKVQGLTGAIKSATDDRPRLIETVIVTLNNDIKQKASVEKVSTSKINDLEKLIFHLKASNSQLQSDIEKTKKRYEANLEEARADYERKIEVLQLENSQNEGFLNFREALNKAKQDMMDQISQQKAKTVVMDSPAKDDSAKREMNEKLDTMMAKIEESQRKNELFEECLRSLQNTLSTVDGETLSTSLDFAERTKSIQKRLMNLEEKSQKLQQIITSSETVVADIEAFLKIENTSDSLPARISRIRDQLRAA</sequence>
<reference evidence="2" key="1">
    <citation type="submission" date="2016-10" db="EMBL/GenBank/DDBJ databases">
        <authorList>
            <person name="Benchimol M."/>
            <person name="Almeida L.G."/>
            <person name="Vasconcelos A.T."/>
            <person name="Perreira-Neves A."/>
            <person name="Rosa I.A."/>
            <person name="Tasca T."/>
            <person name="Bogo M.R."/>
            <person name="de Souza W."/>
        </authorList>
    </citation>
    <scope>NUCLEOTIDE SEQUENCE [LARGE SCALE GENOMIC DNA]</scope>
    <source>
        <strain evidence="2">K</strain>
    </source>
</reference>
<evidence type="ECO:0000256" key="1">
    <source>
        <dbReference type="SAM" id="Coils"/>
    </source>
</evidence>
<keyword evidence="3" id="KW-1185">Reference proteome</keyword>
<protein>
    <submittedName>
        <fullName evidence="2">Uncharacterized protein</fullName>
    </submittedName>
</protein>
<accession>A0A1J4JMQ0</accession>
<dbReference type="Proteomes" id="UP000179807">
    <property type="component" value="Unassembled WGS sequence"/>
</dbReference>
<proteinExistence type="predicted"/>
<dbReference type="AlphaFoldDB" id="A0A1J4JMQ0"/>
<comment type="caution">
    <text evidence="2">The sequence shown here is derived from an EMBL/GenBank/DDBJ whole genome shotgun (WGS) entry which is preliminary data.</text>
</comment>
<name>A0A1J4JMQ0_9EUKA</name>
<organism evidence="2 3">
    <name type="scientific">Tritrichomonas foetus</name>
    <dbReference type="NCBI Taxonomy" id="1144522"/>
    <lineage>
        <taxon>Eukaryota</taxon>
        <taxon>Metamonada</taxon>
        <taxon>Parabasalia</taxon>
        <taxon>Tritrichomonadida</taxon>
        <taxon>Tritrichomonadidae</taxon>
        <taxon>Tritrichomonas</taxon>
    </lineage>
</organism>
<feature type="coiled-coil region" evidence="1">
    <location>
        <begin position="204"/>
        <end position="357"/>
    </location>
</feature>
<evidence type="ECO:0000313" key="2">
    <source>
        <dbReference type="EMBL" id="OHS98811.1"/>
    </source>
</evidence>
<feature type="coiled-coil region" evidence="1">
    <location>
        <begin position="93"/>
        <end position="127"/>
    </location>
</feature>
<dbReference type="RefSeq" id="XP_068351948.1">
    <property type="nucleotide sequence ID" value="XM_068490361.1"/>
</dbReference>
<gene>
    <name evidence="2" type="ORF">TRFO_01871</name>
</gene>
<dbReference type="VEuPathDB" id="TrichDB:TRFO_01871"/>
<dbReference type="GeneID" id="94825065"/>